<sequence>MKKIKYKLLGRQQLQEFNMEDHDPLQKNNTPPFDVPVTGMVYGALLNYKGEVEAISDALHQEPYKAPPKAPILYIKPENTKIAHKMPIPLPANVTELQVGAALGIVIGRTASKVSIEEAFDYIDGYTIVNDISIPHESIYRPAISQKARDGFCPVGPYIVEKHSSIQPDRLKIQVFINNELCQENSTANLIRPVAQLLSEMTSFMTLDPGDVVLVGVPENPPLVKAGDHIRIEIEQIGVLENQVVREEELRLGVSP</sequence>
<evidence type="ECO:0000313" key="3">
    <source>
        <dbReference type="EMBL" id="OOP67446.1"/>
    </source>
</evidence>
<evidence type="ECO:0000259" key="2">
    <source>
        <dbReference type="Pfam" id="PF01557"/>
    </source>
</evidence>
<organism evidence="3 4">
    <name type="scientific">Heyndrickxia oleronia</name>
    <dbReference type="NCBI Taxonomy" id="38875"/>
    <lineage>
        <taxon>Bacteria</taxon>
        <taxon>Bacillati</taxon>
        <taxon>Bacillota</taxon>
        <taxon>Bacilli</taxon>
        <taxon>Bacillales</taxon>
        <taxon>Bacillaceae</taxon>
        <taxon>Heyndrickxia</taxon>
    </lineage>
</organism>
<dbReference type="NCBIfam" id="TIGR02305">
    <property type="entry name" value="HpaG-N-term"/>
    <property type="match status" value="1"/>
</dbReference>
<dbReference type="Pfam" id="PF01557">
    <property type="entry name" value="FAA_hydrolase"/>
    <property type="match status" value="1"/>
</dbReference>
<dbReference type="InterPro" id="IPR036663">
    <property type="entry name" value="Fumarylacetoacetase_C_sf"/>
</dbReference>
<dbReference type="AlphaFoldDB" id="A0A8E2I651"/>
<protein>
    <submittedName>
        <fullName evidence="3">4-hydroxyphenylacetate isomerase</fullName>
    </submittedName>
</protein>
<dbReference type="PANTHER" id="PTHR11820:SF114">
    <property type="entry name" value="4-HYDROXYPHENYLACETATE CATABOLISM PROTEIN"/>
    <property type="match status" value="1"/>
</dbReference>
<keyword evidence="4" id="KW-1185">Reference proteome</keyword>
<name>A0A8E2I651_9BACI</name>
<feature type="domain" description="Fumarylacetoacetase-like C-terminal" evidence="2">
    <location>
        <begin position="41"/>
        <end position="245"/>
    </location>
</feature>
<dbReference type="GO" id="GO:0008704">
    <property type="term" value="F:5-carboxymethyl-2-hydroxymuconate delta-isomerase activity"/>
    <property type="evidence" value="ECO:0007669"/>
    <property type="project" value="InterPro"/>
</dbReference>
<evidence type="ECO:0000313" key="4">
    <source>
        <dbReference type="Proteomes" id="UP000189761"/>
    </source>
</evidence>
<dbReference type="Gene3D" id="3.90.850.10">
    <property type="entry name" value="Fumarylacetoacetase-like, C-terminal domain"/>
    <property type="match status" value="1"/>
</dbReference>
<gene>
    <name evidence="3" type="ORF">BWZ43_15750</name>
</gene>
<evidence type="ECO:0000256" key="1">
    <source>
        <dbReference type="ARBA" id="ARBA00022723"/>
    </source>
</evidence>
<comment type="caution">
    <text evidence="3">The sequence shown here is derived from an EMBL/GenBank/DDBJ whole genome shotgun (WGS) entry which is preliminary data.</text>
</comment>
<dbReference type="Proteomes" id="UP000189761">
    <property type="component" value="Unassembled WGS sequence"/>
</dbReference>
<dbReference type="GO" id="GO:0046872">
    <property type="term" value="F:metal ion binding"/>
    <property type="evidence" value="ECO:0007669"/>
    <property type="project" value="UniProtKB-KW"/>
</dbReference>
<proteinExistence type="predicted"/>
<dbReference type="InterPro" id="IPR011234">
    <property type="entry name" value="Fumarylacetoacetase-like_C"/>
</dbReference>
<dbReference type="SUPFAM" id="SSF56529">
    <property type="entry name" value="FAH"/>
    <property type="match status" value="1"/>
</dbReference>
<reference evidence="3 4" key="1">
    <citation type="submission" date="2017-01" db="EMBL/GenBank/DDBJ databases">
        <title>Draft genome sequence of Bacillus oleronius.</title>
        <authorList>
            <person name="Allam M."/>
        </authorList>
    </citation>
    <scope>NUCLEOTIDE SEQUENCE [LARGE SCALE GENOMIC DNA]</scope>
    <source>
        <strain evidence="3 4">DSM 9356</strain>
    </source>
</reference>
<dbReference type="InterPro" id="IPR012686">
    <property type="entry name" value="HPA_isomer/decarb_N"/>
</dbReference>
<dbReference type="PANTHER" id="PTHR11820">
    <property type="entry name" value="ACYLPYRUVASE"/>
    <property type="match status" value="1"/>
</dbReference>
<dbReference type="GO" id="GO:0018800">
    <property type="term" value="F:5-oxopent-3-ene-1,2,5-tricarboxylate decarboxylase activity"/>
    <property type="evidence" value="ECO:0007669"/>
    <property type="project" value="InterPro"/>
</dbReference>
<keyword evidence="3" id="KW-0413">Isomerase</keyword>
<keyword evidence="1" id="KW-0479">Metal-binding</keyword>
<dbReference type="RefSeq" id="WP_078110654.1">
    <property type="nucleotide sequence ID" value="NZ_CP065424.1"/>
</dbReference>
<accession>A0A8E2I651</accession>
<dbReference type="EMBL" id="MTLA01000193">
    <property type="protein sequence ID" value="OOP67446.1"/>
    <property type="molecule type" value="Genomic_DNA"/>
</dbReference>